<comment type="caution">
    <text evidence="7">The sequence shown here is derived from an EMBL/GenBank/DDBJ whole genome shotgun (WGS) entry which is preliminary data.</text>
</comment>
<feature type="transmembrane region" description="Helical" evidence="5">
    <location>
        <begin position="58"/>
        <end position="78"/>
    </location>
</feature>
<evidence type="ECO:0000256" key="4">
    <source>
        <dbReference type="ARBA" id="ARBA00023136"/>
    </source>
</evidence>
<keyword evidence="4 5" id="KW-0472">Membrane</keyword>
<dbReference type="InterPro" id="IPR009908">
    <property type="entry name" value="Methylamine_util_MauE"/>
</dbReference>
<keyword evidence="3 5" id="KW-1133">Transmembrane helix</keyword>
<comment type="subcellular location">
    <subcellularLocation>
        <location evidence="1">Membrane</location>
        <topology evidence="1">Multi-pass membrane protein</topology>
    </subcellularLocation>
</comment>
<feature type="transmembrane region" description="Helical" evidence="5">
    <location>
        <begin position="85"/>
        <end position="103"/>
    </location>
</feature>
<dbReference type="Proteomes" id="UP001596266">
    <property type="component" value="Unassembled WGS sequence"/>
</dbReference>
<reference evidence="8" key="1">
    <citation type="journal article" date="2019" name="Int. J. Syst. Evol. Microbiol.">
        <title>The Global Catalogue of Microorganisms (GCM) 10K type strain sequencing project: providing services to taxonomists for standard genome sequencing and annotation.</title>
        <authorList>
            <consortium name="The Broad Institute Genomics Platform"/>
            <consortium name="The Broad Institute Genome Sequencing Center for Infectious Disease"/>
            <person name="Wu L."/>
            <person name="Ma J."/>
        </authorList>
    </citation>
    <scope>NUCLEOTIDE SEQUENCE [LARGE SCALE GENOMIC DNA]</scope>
    <source>
        <strain evidence="8">CGMCC 1.15277</strain>
    </source>
</reference>
<organism evidence="7 8">
    <name type="scientific">Luteococcus sanguinis</name>
    <dbReference type="NCBI Taxonomy" id="174038"/>
    <lineage>
        <taxon>Bacteria</taxon>
        <taxon>Bacillati</taxon>
        <taxon>Actinomycetota</taxon>
        <taxon>Actinomycetes</taxon>
        <taxon>Propionibacteriales</taxon>
        <taxon>Propionibacteriaceae</taxon>
        <taxon>Luteococcus</taxon>
    </lineage>
</organism>
<keyword evidence="8" id="KW-1185">Reference proteome</keyword>
<dbReference type="Pfam" id="PF07291">
    <property type="entry name" value="MauE"/>
    <property type="match status" value="1"/>
</dbReference>
<gene>
    <name evidence="7" type="ORF">ACFP57_09250</name>
</gene>
<keyword evidence="2 5" id="KW-0812">Transmembrane</keyword>
<evidence type="ECO:0000313" key="8">
    <source>
        <dbReference type="Proteomes" id="UP001596266"/>
    </source>
</evidence>
<evidence type="ECO:0000313" key="7">
    <source>
        <dbReference type="EMBL" id="MFC6397162.1"/>
    </source>
</evidence>
<dbReference type="EMBL" id="JBHSUA010000018">
    <property type="protein sequence ID" value="MFC6397162.1"/>
    <property type="molecule type" value="Genomic_DNA"/>
</dbReference>
<dbReference type="RefSeq" id="WP_343884642.1">
    <property type="nucleotide sequence ID" value="NZ_BAAAKI010000003.1"/>
</dbReference>
<protein>
    <submittedName>
        <fullName evidence="7">DoxX family protein</fullName>
    </submittedName>
</protein>
<evidence type="ECO:0000259" key="6">
    <source>
        <dbReference type="Pfam" id="PF07291"/>
    </source>
</evidence>
<feature type="transmembrane region" description="Helical" evidence="5">
    <location>
        <begin position="12"/>
        <end position="30"/>
    </location>
</feature>
<evidence type="ECO:0000256" key="2">
    <source>
        <dbReference type="ARBA" id="ARBA00022692"/>
    </source>
</evidence>
<sequence length="180" mass="19940">MIEASQRTWRDWVGLAARLILGGALFYAGAAKVMHPDQSVLAVRAYQLDFIPYELQKLIGYGLPIFELMLGLLVLAGIFTRVTAATGAVLMLVFIAGIASVWARGLSIDCGCFGGGGQTDDPQYFTEIIRDSVFALSGLWLVWRPRTPFSVDNWLFRPITTSHLAETTDLDDELVREDIR</sequence>
<evidence type="ECO:0000256" key="1">
    <source>
        <dbReference type="ARBA" id="ARBA00004141"/>
    </source>
</evidence>
<proteinExistence type="predicted"/>
<feature type="domain" description="Methylamine utilisation protein MauE" evidence="6">
    <location>
        <begin position="11"/>
        <end position="143"/>
    </location>
</feature>
<name>A0ABW1X1Q7_9ACTN</name>
<accession>A0ABW1X1Q7</accession>
<evidence type="ECO:0000256" key="3">
    <source>
        <dbReference type="ARBA" id="ARBA00022989"/>
    </source>
</evidence>
<evidence type="ECO:0000256" key="5">
    <source>
        <dbReference type="SAM" id="Phobius"/>
    </source>
</evidence>